<evidence type="ECO:0000256" key="1">
    <source>
        <dbReference type="SAM" id="MobiDB-lite"/>
    </source>
</evidence>
<protein>
    <recommendedName>
        <fullName evidence="3">Zinc finger, CCHC-type</fullName>
    </recommendedName>
</protein>
<evidence type="ECO:0008006" key="3">
    <source>
        <dbReference type="Google" id="ProtNLM"/>
    </source>
</evidence>
<accession>A0A699HQ50</accession>
<evidence type="ECO:0000313" key="2">
    <source>
        <dbReference type="EMBL" id="GEY39038.1"/>
    </source>
</evidence>
<feature type="compositionally biased region" description="Polar residues" evidence="1">
    <location>
        <begin position="32"/>
        <end position="47"/>
    </location>
</feature>
<organism evidence="2">
    <name type="scientific">Tanacetum cinerariifolium</name>
    <name type="common">Dalmatian daisy</name>
    <name type="synonym">Chrysanthemum cinerariifolium</name>
    <dbReference type="NCBI Taxonomy" id="118510"/>
    <lineage>
        <taxon>Eukaryota</taxon>
        <taxon>Viridiplantae</taxon>
        <taxon>Streptophyta</taxon>
        <taxon>Embryophyta</taxon>
        <taxon>Tracheophyta</taxon>
        <taxon>Spermatophyta</taxon>
        <taxon>Magnoliopsida</taxon>
        <taxon>eudicotyledons</taxon>
        <taxon>Gunneridae</taxon>
        <taxon>Pentapetalae</taxon>
        <taxon>asterids</taxon>
        <taxon>campanulids</taxon>
        <taxon>Asterales</taxon>
        <taxon>Asteraceae</taxon>
        <taxon>Asteroideae</taxon>
        <taxon>Anthemideae</taxon>
        <taxon>Anthemidinae</taxon>
        <taxon>Tanacetum</taxon>
    </lineage>
</organism>
<feature type="region of interest" description="Disordered" evidence="1">
    <location>
        <begin position="23"/>
        <end position="47"/>
    </location>
</feature>
<dbReference type="EMBL" id="BKCJ010174560">
    <property type="protein sequence ID" value="GEY39038.1"/>
    <property type="molecule type" value="Genomic_DNA"/>
</dbReference>
<comment type="caution">
    <text evidence="2">The sequence shown here is derived from an EMBL/GenBank/DDBJ whole genome shotgun (WGS) entry which is preliminary data.</text>
</comment>
<proteinExistence type="predicted"/>
<sequence length="225" mass="25426">MASVNTRLNIEKLDENIIQKHGGSKQVGLKQLGSNKLGSNNLVSNDDTAVAQRRLNDKQPKEKKNTDYLVKEQENKHLGVKVGENITVTGVPGQEGAKDNVAEKKKVKESMKTNLKKLLMYKAWLTRNITRPILTTARAVIDVHEGKLSLRVGSKTVTFNIGKTMKAKYSHDDYLHCVNHTAKLVREQWVHTIDHDIKWVEAEEEGNQISFRLVISLHEARCKPD</sequence>
<dbReference type="AlphaFoldDB" id="A0A699HQ50"/>
<reference evidence="2" key="1">
    <citation type="journal article" date="2019" name="Sci. Rep.">
        <title>Draft genome of Tanacetum cinerariifolium, the natural source of mosquito coil.</title>
        <authorList>
            <person name="Yamashiro T."/>
            <person name="Shiraishi A."/>
            <person name="Satake H."/>
            <person name="Nakayama K."/>
        </authorList>
    </citation>
    <scope>NUCLEOTIDE SEQUENCE</scope>
</reference>
<name>A0A699HQ50_TANCI</name>
<gene>
    <name evidence="2" type="ORF">Tci_411012</name>
</gene>